<keyword evidence="1" id="KW-0677">Repeat</keyword>
<evidence type="ECO:0000313" key="7">
    <source>
        <dbReference type="Proteomes" id="UP001159427"/>
    </source>
</evidence>
<dbReference type="Pfam" id="PF00431">
    <property type="entry name" value="CUB"/>
    <property type="match status" value="2"/>
</dbReference>
<dbReference type="SUPFAM" id="SSF49854">
    <property type="entry name" value="Spermadhesin, CUB domain"/>
    <property type="match status" value="2"/>
</dbReference>
<evidence type="ECO:0000259" key="5">
    <source>
        <dbReference type="PROSITE" id="PS01180"/>
    </source>
</evidence>
<feature type="transmembrane region" description="Helical" evidence="4">
    <location>
        <begin position="335"/>
        <end position="355"/>
    </location>
</feature>
<evidence type="ECO:0000256" key="3">
    <source>
        <dbReference type="PROSITE-ProRule" id="PRU00059"/>
    </source>
</evidence>
<name>A0ABN8PL58_9CNID</name>
<feature type="non-terminal residue" evidence="6">
    <location>
        <position position="1"/>
    </location>
</feature>
<keyword evidence="4" id="KW-0472">Membrane</keyword>
<dbReference type="InterPro" id="IPR000859">
    <property type="entry name" value="CUB_dom"/>
</dbReference>
<evidence type="ECO:0000256" key="4">
    <source>
        <dbReference type="SAM" id="Phobius"/>
    </source>
</evidence>
<dbReference type="PROSITE" id="PS01180">
    <property type="entry name" value="CUB"/>
    <property type="match status" value="2"/>
</dbReference>
<comment type="caution">
    <text evidence="6">The sequence shown here is derived from an EMBL/GenBank/DDBJ whole genome shotgun (WGS) entry which is preliminary data.</text>
</comment>
<dbReference type="Gene3D" id="2.60.120.290">
    <property type="entry name" value="Spermadhesin, CUB domain"/>
    <property type="match status" value="2"/>
</dbReference>
<evidence type="ECO:0000256" key="1">
    <source>
        <dbReference type="ARBA" id="ARBA00022737"/>
    </source>
</evidence>
<dbReference type="PANTHER" id="PTHR24251">
    <property type="entry name" value="OVOCHYMASE-RELATED"/>
    <property type="match status" value="1"/>
</dbReference>
<organism evidence="6 7">
    <name type="scientific">Porites evermanni</name>
    <dbReference type="NCBI Taxonomy" id="104178"/>
    <lineage>
        <taxon>Eukaryota</taxon>
        <taxon>Metazoa</taxon>
        <taxon>Cnidaria</taxon>
        <taxon>Anthozoa</taxon>
        <taxon>Hexacorallia</taxon>
        <taxon>Scleractinia</taxon>
        <taxon>Fungiina</taxon>
        <taxon>Poritidae</taxon>
        <taxon>Porites</taxon>
    </lineage>
</organism>
<reference evidence="6 7" key="1">
    <citation type="submission" date="2022-05" db="EMBL/GenBank/DDBJ databases">
        <authorList>
            <consortium name="Genoscope - CEA"/>
            <person name="William W."/>
        </authorList>
    </citation>
    <scope>NUCLEOTIDE SEQUENCE [LARGE SCALE GENOMIC DNA]</scope>
</reference>
<sequence length="503" mass="54159">VGLLRLVRAQCSSSGVILSASSGSFNSPNYPSNYPNSRTCRWIIVVQEGHRVQLTFQTFVLETCVIPSVCTCDHVEIRDGSDGSSPSFGRFCGNNKPSPIHSSGRSLWIEFDSDLTTNEKGFSATYTTIVQAQCNKDGFILTGSSGRFSSPNYPSNYPNSRTCRWIIGVQQGHRVQLTFQTFLLETCVTSVCTCDHVEIRDGSDGSSPSLGRFCSDNKPSPIQSSGRFLWIEFDSDLTTNEKGFSATYVAVAIPTTFPATNLPGGSRCIDGAATRDYCPRPSDDPSKGKCCLDDNGEPSCCEDSIGATVGLVIGGIVALLLVGFCCIIIGATAGLVIGGIVALLLVGFCCIMLIIHPEKCCIFICWPCIACWEGCVKPAMECLESPCECFCSPCEMCWEYCIKPAKKCLESAWVYFCIPCVMCWECCENPVKKCKGCRKCRGCRRCDCGGCDCSGWNCCESCGDCDCGGCDCSGWNCCESCGDCDCGGCNCCDDCGNCCGECC</sequence>
<keyword evidence="4" id="KW-0812">Transmembrane</keyword>
<dbReference type="InterPro" id="IPR035914">
    <property type="entry name" value="Sperma_CUB_dom_sf"/>
</dbReference>
<gene>
    <name evidence="6" type="ORF">PEVE_00043857</name>
</gene>
<feature type="domain" description="CUB" evidence="5">
    <location>
        <begin position="137"/>
        <end position="251"/>
    </location>
</feature>
<dbReference type="SMART" id="SM00042">
    <property type="entry name" value="CUB"/>
    <property type="match status" value="2"/>
</dbReference>
<feature type="transmembrane region" description="Helical" evidence="4">
    <location>
        <begin position="305"/>
        <end position="328"/>
    </location>
</feature>
<comment type="caution">
    <text evidence="3">Lacks conserved residue(s) required for the propagation of feature annotation.</text>
</comment>
<proteinExistence type="predicted"/>
<keyword evidence="4" id="KW-1133">Transmembrane helix</keyword>
<evidence type="ECO:0000256" key="2">
    <source>
        <dbReference type="ARBA" id="ARBA00023157"/>
    </source>
</evidence>
<keyword evidence="2" id="KW-1015">Disulfide bond</keyword>
<accession>A0ABN8PL58</accession>
<keyword evidence="7" id="KW-1185">Reference proteome</keyword>
<evidence type="ECO:0000313" key="6">
    <source>
        <dbReference type="EMBL" id="CAH3146204.1"/>
    </source>
</evidence>
<dbReference type="CDD" id="cd00041">
    <property type="entry name" value="CUB"/>
    <property type="match status" value="2"/>
</dbReference>
<dbReference type="PANTHER" id="PTHR24251:SF37">
    <property type="entry name" value="CUB DOMAIN-CONTAINING PROTEIN"/>
    <property type="match status" value="1"/>
</dbReference>
<feature type="domain" description="CUB" evidence="5">
    <location>
        <begin position="13"/>
        <end position="129"/>
    </location>
</feature>
<dbReference type="EMBL" id="CALNXI010000907">
    <property type="protein sequence ID" value="CAH3146204.1"/>
    <property type="molecule type" value="Genomic_DNA"/>
</dbReference>
<protein>
    <recommendedName>
        <fullName evidence="5">CUB domain-containing protein</fullName>
    </recommendedName>
</protein>
<dbReference type="Proteomes" id="UP001159427">
    <property type="component" value="Unassembled WGS sequence"/>
</dbReference>